<organism evidence="1">
    <name type="scientific">Longilinea arvoryzae</name>
    <dbReference type="NCBI Taxonomy" id="360412"/>
    <lineage>
        <taxon>Bacteria</taxon>
        <taxon>Bacillati</taxon>
        <taxon>Chloroflexota</taxon>
        <taxon>Anaerolineae</taxon>
        <taxon>Anaerolineales</taxon>
        <taxon>Anaerolineaceae</taxon>
        <taxon>Longilinea</taxon>
    </lineage>
</organism>
<dbReference type="AlphaFoldDB" id="A0A0S7B9D7"/>
<evidence type="ECO:0000313" key="1">
    <source>
        <dbReference type="EMBL" id="GAP13886.1"/>
    </source>
</evidence>
<gene>
    <name evidence="1" type="ORF">LARV_01645</name>
</gene>
<name>A0A0S7B9D7_9CHLR</name>
<accession>A0A0S7B9D7</accession>
<dbReference type="Proteomes" id="UP000055060">
    <property type="component" value="Unassembled WGS sequence"/>
</dbReference>
<protein>
    <submittedName>
        <fullName evidence="1">Uncharacterized protein</fullName>
    </submittedName>
</protein>
<reference evidence="1" key="1">
    <citation type="submission" date="2015-07" db="EMBL/GenBank/DDBJ databases">
        <title>Draft Genome Sequences of Anaerolinea thermolimosa IMO-1, Bellilinea caldifistulae GOMI-1, Leptolinea tardivitalis YMTK-2, Levilinea saccharolytica KIBI-1,Longilinea arvoryzae KOME-1, Previously Described as Members of the Anaerolineaceae (Chloroflexi).</title>
        <authorList>
            <person name="Sekiguchi Y."/>
            <person name="Ohashi A."/>
            <person name="Matsuura N."/>
            <person name="Tourlousse M.D."/>
        </authorList>
    </citation>
    <scope>NUCLEOTIDE SEQUENCE [LARGE SCALE GENOMIC DNA]</scope>
    <source>
        <strain evidence="1">KOME-1</strain>
    </source>
</reference>
<dbReference type="RefSeq" id="WP_075073189.1">
    <property type="nucleotide sequence ID" value="NZ_DF967972.1"/>
</dbReference>
<keyword evidence="2" id="KW-1185">Reference proteome</keyword>
<dbReference type="STRING" id="360412.LARV_01645"/>
<evidence type="ECO:0000313" key="2">
    <source>
        <dbReference type="Proteomes" id="UP000055060"/>
    </source>
</evidence>
<sequence>MTKKNNGRPIEYEGEDTIWVAVLLHGDSEGINTGELVSTFAGSEDQARTQMQRFFQDDEETGDYTLLATIKPLEEIIQFAVVGDQSTTWLPVEKRNLIH</sequence>
<dbReference type="EMBL" id="DF967972">
    <property type="protein sequence ID" value="GAP13886.1"/>
    <property type="molecule type" value="Genomic_DNA"/>
</dbReference>
<proteinExistence type="predicted"/>